<accession>A0A9X2FCT1</accession>
<dbReference type="Pfam" id="PF04191">
    <property type="entry name" value="PEMT"/>
    <property type="match status" value="1"/>
</dbReference>
<evidence type="ECO:0000256" key="1">
    <source>
        <dbReference type="ARBA" id="ARBA00004127"/>
    </source>
</evidence>
<dbReference type="EMBL" id="JAMXLR010000061">
    <property type="protein sequence ID" value="MCO6045818.1"/>
    <property type="molecule type" value="Genomic_DNA"/>
</dbReference>
<dbReference type="AlphaFoldDB" id="A0A9X2FCT1"/>
<evidence type="ECO:0000313" key="6">
    <source>
        <dbReference type="EMBL" id="MCO6045818.1"/>
    </source>
</evidence>
<dbReference type="GO" id="GO:0012505">
    <property type="term" value="C:endomembrane system"/>
    <property type="evidence" value="ECO:0007669"/>
    <property type="project" value="UniProtKB-SubCell"/>
</dbReference>
<evidence type="ECO:0000256" key="3">
    <source>
        <dbReference type="ARBA" id="ARBA00022989"/>
    </source>
</evidence>
<evidence type="ECO:0000313" key="7">
    <source>
        <dbReference type="Proteomes" id="UP001155241"/>
    </source>
</evidence>
<evidence type="ECO:0000256" key="2">
    <source>
        <dbReference type="ARBA" id="ARBA00022692"/>
    </source>
</evidence>
<feature type="transmembrane region" description="Helical" evidence="5">
    <location>
        <begin position="59"/>
        <end position="82"/>
    </location>
</feature>
<keyword evidence="2 5" id="KW-0812">Transmembrane</keyword>
<proteinExistence type="predicted"/>
<dbReference type="InterPro" id="IPR007318">
    <property type="entry name" value="Phopholipid_MeTrfase"/>
</dbReference>
<protein>
    <submittedName>
        <fullName evidence="6">Isoprenylcysteine carboxylmethyltransferase family protein</fullName>
    </submittedName>
</protein>
<comment type="subcellular location">
    <subcellularLocation>
        <location evidence="1">Endomembrane system</location>
        <topology evidence="1">Multi-pass membrane protein</topology>
    </subcellularLocation>
</comment>
<feature type="transmembrane region" description="Helical" evidence="5">
    <location>
        <begin position="20"/>
        <end position="39"/>
    </location>
</feature>
<evidence type="ECO:0000256" key="5">
    <source>
        <dbReference type="SAM" id="Phobius"/>
    </source>
</evidence>
<keyword evidence="4 5" id="KW-0472">Membrane</keyword>
<comment type="caution">
    <text evidence="6">The sequence shown here is derived from an EMBL/GenBank/DDBJ whole genome shotgun (WGS) entry which is preliminary data.</text>
</comment>
<dbReference type="Proteomes" id="UP001155241">
    <property type="component" value="Unassembled WGS sequence"/>
</dbReference>
<keyword evidence="3 5" id="KW-1133">Transmembrane helix</keyword>
<evidence type="ECO:0000256" key="4">
    <source>
        <dbReference type="ARBA" id="ARBA00023136"/>
    </source>
</evidence>
<dbReference type="Gene3D" id="1.20.120.1630">
    <property type="match status" value="1"/>
</dbReference>
<dbReference type="RefSeq" id="WP_252853928.1">
    <property type="nucleotide sequence ID" value="NZ_JAMXLR010000061.1"/>
</dbReference>
<name>A0A9X2FCT1_9BACT</name>
<gene>
    <name evidence="6" type="ORF">NG895_18115</name>
</gene>
<reference evidence="6" key="1">
    <citation type="submission" date="2022-06" db="EMBL/GenBank/DDBJ databases">
        <title>Aeoliella straminimaris, a novel planctomycete from sediments.</title>
        <authorList>
            <person name="Vitorino I.R."/>
            <person name="Lage O.M."/>
        </authorList>
    </citation>
    <scope>NUCLEOTIDE SEQUENCE</scope>
    <source>
        <strain evidence="6">ICT_H6.2</strain>
    </source>
</reference>
<organism evidence="6 7">
    <name type="scientific">Aeoliella straminimaris</name>
    <dbReference type="NCBI Taxonomy" id="2954799"/>
    <lineage>
        <taxon>Bacteria</taxon>
        <taxon>Pseudomonadati</taxon>
        <taxon>Planctomycetota</taxon>
        <taxon>Planctomycetia</taxon>
        <taxon>Pirellulales</taxon>
        <taxon>Lacipirellulaceae</taxon>
        <taxon>Aeoliella</taxon>
    </lineage>
</organism>
<keyword evidence="7" id="KW-1185">Reference proteome</keyword>
<sequence length="179" mass="20162">MSFVPYFRQARAASTGWNLWKTFMQSLVFWGVFLLLLPVSLRWMEELVGWPAFHFPGQLAAAIALFVAASVLNVWTAVTMAVVGRGTPLPTDCPRHLVVAGPYRWVRNPMAVAGLTQGLAVGLGLGSWWMPVAVLAGGLLWNYAVRPVEEEHLEQLFGDQYREYRARVNCWWPRCSALR</sequence>